<dbReference type="AlphaFoldDB" id="A0A7W4YY00"/>
<comment type="caution">
    <text evidence="1">The sequence shown here is derived from an EMBL/GenBank/DDBJ whole genome shotgun (WGS) entry which is preliminary data.</text>
</comment>
<dbReference type="RefSeq" id="WP_183450700.1">
    <property type="nucleotide sequence ID" value="NZ_JACHWB010000003.1"/>
</dbReference>
<dbReference type="Proteomes" id="UP000532010">
    <property type="component" value="Unassembled WGS sequence"/>
</dbReference>
<evidence type="ECO:0000313" key="1">
    <source>
        <dbReference type="EMBL" id="MBB3019523.1"/>
    </source>
</evidence>
<evidence type="ECO:0000313" key="2">
    <source>
        <dbReference type="Proteomes" id="UP000532010"/>
    </source>
</evidence>
<reference evidence="1 2" key="1">
    <citation type="submission" date="2020-08" db="EMBL/GenBank/DDBJ databases">
        <title>The Agave Microbiome: Exploring the role of microbial communities in plant adaptations to desert environments.</title>
        <authorList>
            <person name="Partida-Martinez L.P."/>
        </authorList>
    </citation>
    <scope>NUCLEOTIDE SEQUENCE [LARGE SCALE GENOMIC DNA]</scope>
    <source>
        <strain evidence="1 2">AT3.9</strain>
    </source>
</reference>
<protein>
    <submittedName>
        <fullName evidence="1">Uncharacterized protein</fullName>
    </submittedName>
</protein>
<dbReference type="EMBL" id="JACHWB010000003">
    <property type="protein sequence ID" value="MBB3019523.1"/>
    <property type="molecule type" value="Genomic_DNA"/>
</dbReference>
<keyword evidence="2" id="KW-1185">Reference proteome</keyword>
<proteinExistence type="predicted"/>
<sequence length="74" mass="7803">MDAKLLKRLLEVPKQPLGVPCTLTRLGHRLDQALLLGPASLALGDVPVGLGEVLAFFPGVRHGADYAPNCSTLT</sequence>
<organism evidence="1 2">
    <name type="scientific">Microvirga lupini</name>
    <dbReference type="NCBI Taxonomy" id="420324"/>
    <lineage>
        <taxon>Bacteria</taxon>
        <taxon>Pseudomonadati</taxon>
        <taxon>Pseudomonadota</taxon>
        <taxon>Alphaproteobacteria</taxon>
        <taxon>Hyphomicrobiales</taxon>
        <taxon>Methylobacteriaceae</taxon>
        <taxon>Microvirga</taxon>
    </lineage>
</organism>
<name>A0A7W4YY00_9HYPH</name>
<gene>
    <name evidence="1" type="ORF">FHR70_002588</name>
</gene>
<accession>A0A7W4YY00</accession>